<dbReference type="EMBL" id="CCBP010000223">
    <property type="protein sequence ID" value="CDO74892.1"/>
    <property type="molecule type" value="Genomic_DNA"/>
</dbReference>
<reference evidence="3" key="1">
    <citation type="submission" date="2014-01" db="EMBL/GenBank/DDBJ databases">
        <title>The genome of the white-rot fungus Pycnoporus cinnabarinus: a basidiomycete model with a versatile arsenal for lignocellulosic biomass breakdown.</title>
        <authorList>
            <person name="Levasseur A."/>
            <person name="Lomascolo A."/>
            <person name="Ruiz-Duenas F.J."/>
            <person name="Uzan E."/>
            <person name="Piumi F."/>
            <person name="Kues U."/>
            <person name="Ram A.F.J."/>
            <person name="Murat C."/>
            <person name="Haon M."/>
            <person name="Benoit I."/>
            <person name="Arfi Y."/>
            <person name="Chevret D."/>
            <person name="Drula E."/>
            <person name="Kwon M.J."/>
            <person name="Gouret P."/>
            <person name="Lesage-Meessen L."/>
            <person name="Lombard V."/>
            <person name="Mariette J."/>
            <person name="Noirot C."/>
            <person name="Park J."/>
            <person name="Patyshakuliyeva A."/>
            <person name="Wieneger R.A.B."/>
            <person name="Wosten H.A.B."/>
            <person name="Martin F."/>
            <person name="Coutinho P.M."/>
            <person name="de Vries R."/>
            <person name="Martinez A.T."/>
            <person name="Klopp C."/>
            <person name="Pontarotti P."/>
            <person name="Henrissat B."/>
            <person name="Record E."/>
        </authorList>
    </citation>
    <scope>NUCLEOTIDE SEQUENCE [LARGE SCALE GENOMIC DNA]</scope>
    <source>
        <strain evidence="3">BRFM137</strain>
    </source>
</reference>
<gene>
    <name evidence="3" type="ORF">BN946_scf184461.g4</name>
</gene>
<evidence type="ECO:0000313" key="3">
    <source>
        <dbReference type="EMBL" id="CDO74892.1"/>
    </source>
</evidence>
<dbReference type="InterPro" id="IPR045341">
    <property type="entry name" value="DUF6532"/>
</dbReference>
<dbReference type="CDD" id="cd01650">
    <property type="entry name" value="RT_nLTR_like"/>
    <property type="match status" value="1"/>
</dbReference>
<proteinExistence type="predicted"/>
<dbReference type="InterPro" id="IPR036691">
    <property type="entry name" value="Endo/exonu/phosph_ase_sf"/>
</dbReference>
<organism evidence="3 4">
    <name type="scientific">Pycnoporus cinnabarinus</name>
    <name type="common">Cinnabar-red polypore</name>
    <name type="synonym">Trametes cinnabarina</name>
    <dbReference type="NCBI Taxonomy" id="5643"/>
    <lineage>
        <taxon>Eukaryota</taxon>
        <taxon>Fungi</taxon>
        <taxon>Dikarya</taxon>
        <taxon>Basidiomycota</taxon>
        <taxon>Agaricomycotina</taxon>
        <taxon>Agaricomycetes</taxon>
        <taxon>Polyporales</taxon>
        <taxon>Polyporaceae</taxon>
        <taxon>Trametes</taxon>
    </lineage>
</organism>
<dbReference type="Pfam" id="PF00078">
    <property type="entry name" value="RVT_1"/>
    <property type="match status" value="1"/>
</dbReference>
<feature type="compositionally biased region" description="Low complexity" evidence="1">
    <location>
        <begin position="1"/>
        <end position="31"/>
    </location>
</feature>
<dbReference type="Gene3D" id="3.60.10.10">
    <property type="entry name" value="Endonuclease/exonuclease/phosphatase"/>
    <property type="match status" value="1"/>
</dbReference>
<evidence type="ECO:0000259" key="2">
    <source>
        <dbReference type="PROSITE" id="PS50878"/>
    </source>
</evidence>
<dbReference type="PANTHER" id="PTHR33481">
    <property type="entry name" value="REVERSE TRANSCRIPTASE"/>
    <property type="match status" value="1"/>
</dbReference>
<dbReference type="SUPFAM" id="SSF56219">
    <property type="entry name" value="DNase I-like"/>
    <property type="match status" value="1"/>
</dbReference>
<dbReference type="InterPro" id="IPR005135">
    <property type="entry name" value="Endo/exonuclease/phosphatase"/>
</dbReference>
<accession>A0A060SK67</accession>
<dbReference type="Pfam" id="PF14529">
    <property type="entry name" value="Exo_endo_phos_2"/>
    <property type="match status" value="1"/>
</dbReference>
<feature type="compositionally biased region" description="Pro residues" evidence="1">
    <location>
        <begin position="32"/>
        <end position="49"/>
    </location>
</feature>
<evidence type="ECO:0000256" key="1">
    <source>
        <dbReference type="SAM" id="MobiDB-lite"/>
    </source>
</evidence>
<evidence type="ECO:0000313" key="4">
    <source>
        <dbReference type="Proteomes" id="UP000029665"/>
    </source>
</evidence>
<dbReference type="OMA" id="RPASICE"/>
<feature type="region of interest" description="Disordered" evidence="1">
    <location>
        <begin position="1"/>
        <end position="49"/>
    </location>
</feature>
<dbReference type="SUPFAM" id="SSF56672">
    <property type="entry name" value="DNA/RNA polymerases"/>
    <property type="match status" value="1"/>
</dbReference>
<feature type="region of interest" description="Disordered" evidence="1">
    <location>
        <begin position="165"/>
        <end position="190"/>
    </location>
</feature>
<dbReference type="Proteomes" id="UP000029665">
    <property type="component" value="Unassembled WGS sequence"/>
</dbReference>
<dbReference type="OrthoDB" id="2752199at2759"/>
<feature type="domain" description="Reverse transcriptase" evidence="2">
    <location>
        <begin position="870"/>
        <end position="1145"/>
    </location>
</feature>
<dbReference type="PROSITE" id="PS50878">
    <property type="entry name" value="RT_POL"/>
    <property type="match status" value="1"/>
</dbReference>
<dbReference type="STRING" id="5643.A0A060SK67"/>
<dbReference type="HOGENOM" id="CLU_000680_23_3_1"/>
<name>A0A060SK67_PYCCI</name>
<dbReference type="Pfam" id="PF20149">
    <property type="entry name" value="DUF6532"/>
    <property type="match status" value="1"/>
</dbReference>
<dbReference type="PANTHER" id="PTHR33481:SF1">
    <property type="entry name" value="ENDONUCLEASE_EXONUCLEASE_PHOSPHATASE DOMAIN-CONTAINING PROTEIN-RELATED"/>
    <property type="match status" value="1"/>
</dbReference>
<dbReference type="GO" id="GO:0003824">
    <property type="term" value="F:catalytic activity"/>
    <property type="evidence" value="ECO:0007669"/>
    <property type="project" value="InterPro"/>
</dbReference>
<dbReference type="InterPro" id="IPR000477">
    <property type="entry name" value="RT_dom"/>
</dbReference>
<feature type="region of interest" description="Disordered" evidence="1">
    <location>
        <begin position="1643"/>
        <end position="1665"/>
    </location>
</feature>
<comment type="caution">
    <text evidence="3">The sequence shown here is derived from an EMBL/GenBank/DDBJ whole genome shotgun (WGS) entry which is preliminary data.</text>
</comment>
<protein>
    <recommendedName>
        <fullName evidence="2">Reverse transcriptase domain-containing protein</fullName>
    </recommendedName>
</protein>
<sequence length="1855" mass="203409">MPPAVAKAAAATRSTARTAAPARPSSSSQPSGTPPPSQPSGKPYVPPAPQAKTALQGIRELAGVINAFSVGQLNALRKKEIQSFVSHIETLIVLETATARPVDSGPGLVPAPDLATPAASAPLDLSPLVSSITATHQSVDALRGELQQLVKTAVADALSSPAVSAKLSAPAPAPPSPPRDSPKHLEVTIGTPPEARTGVLAKLSPAQLKNEVDAALDKSGVPGLVGTRVHGVRRLHTGSLLVHASSPEQADLLLQQDEVWLPHLDSLRGAKVERKSYMLIAAAVPTEFEPSAASAAESLWLENAGTVASKSSISGLRWLHAERGMSPAKKAGSLVFSVASQVEADQLIYHSITVRGALCAVSNRHCTHIKHGSRALSDTLASGMRVFNLNCRRSPEVVLSVLNSMDPSRWDVLCLQEPPIHIADRAGFRSPHWNLLLPGTPGQRDSPAPRSVIYVSNRLPSDSYTQIPLTTYDICAIHFSFSSFSFSLFSIYNPPGSVSSVTMLRTILSDPALPPSPRLLCGDFNLHHPLWSGTDSPERTRRSDADTLLQVLADHQLSLALPPGTPTFRSDAHGTWATLDLVFVSGAAEDLVVRCEPGTGHGSDHRSLEIELDLSVPLLSPPSRLNWRETDWGRYKEEVATRWESQRILERSLRLPTRQSIDALVSDITDILSQAAQDSIPHAKPCPYSKHWWTSELTAMKCEASRLANRAAKRHASEADTEAARHAHWVYHRAIRRQKRQHWREYVEAATERTIWQASKYVTQAPENTLASRLPALTLPDGSVARSCHEKRDALMSQFFPVPPPASLDDINDTVHGEQLPLTPFTEEDVAAAVNDLHPFKAPGPSGVPNAALKQCAELIVPVFTNLINSSILRGYHPNLWKFFTTITLRKPGKPSYLIPKAYRPIALEDTSSKVMESVVARKLAALAEEHHLLPPNHFGGRPQRTTTDAILHLVQHIKDAWRKGLVTTVLFLDISSAFPSVNHQRLLHNLRKRRVPEPLVRWIADFLRDRCTQLKFDDFTSEPLPADCGLPQGSPLSPILYLFYSSDLLEICDPRDRSRTSLGYIDDTAMVVSSKSIADNIRALSVLSPQLLHWSTRHVCRFDIAKFQLLHCTRYEPRYTPLPLTIGTHTVSPSDAALYLGVMVDRKLRWREHVELAVAKGTAATLAIGRLARPSFSLPHQYVRQLFQAVVCPKMEYALVVWFTPISRQPGSRRASGSVGIARQIAKVQRLATLLVTGAFRSTSTSFLDYHAGLLPTELRLNHAAYKAAARIAALPEDHLLHPAIRRCATRYPRYHRSPLHELFHAFPELRNVTPLCTASPLALEDWPFEVRLEGSREDACVAADEALASHDICVSVQRQVSGRCIGIAAVAATRDGGTVARQAYLEPASQRQPFDGSLAALTLAVSAIRGCPRATRASILVPDRAAVHLLLSQPDLPLCRLFLDQVHALRRARCSLRLRVIWAPSSSSSHTMVTAARSLAKRAAEARVAPSPELHKSITRTFSSLPTSRAVLIRQHLTTLLDTWAAQWRDSPQGNRCATVIDDVPPSLTVHKLYRGLNRRQCSVLTQLRSGHIALNAYLACIRAVDSPLCSHCGIPETVSHFMFTCRRYTLQRHRLRQAVNGPLSLRSTLGSTDARQAVLETPGKQAPSSSTPAIPASIESPESPGSINAIEHDAPMPATAYQIVYPPQHGVLALKAQHLDIQDVVSATRRWLERDIVTLDVFPDARDRGCLVHMAMVETVKTLKPADRYAALVTCMITDSNFTRALSAIPNQQISTFHGKVKEKSNIAVTAAYGLVSGDAKERVEWLLSELIYIYPTDLEKKTITENKPYQHPVIVFYPARDILQRPASICE</sequence>
<keyword evidence="4" id="KW-1185">Reference proteome</keyword>
<feature type="compositionally biased region" description="Low complexity" evidence="1">
    <location>
        <begin position="1649"/>
        <end position="1664"/>
    </location>
</feature>
<dbReference type="InterPro" id="IPR043502">
    <property type="entry name" value="DNA/RNA_pol_sf"/>
</dbReference>